<organism evidence="2 3">
    <name type="scientific">Microbacterium barkeri</name>
    <dbReference type="NCBI Taxonomy" id="33917"/>
    <lineage>
        <taxon>Bacteria</taxon>
        <taxon>Bacillati</taxon>
        <taxon>Actinomycetota</taxon>
        <taxon>Actinomycetes</taxon>
        <taxon>Micrococcales</taxon>
        <taxon>Microbacteriaceae</taxon>
        <taxon>Microbacterium</taxon>
    </lineage>
</organism>
<evidence type="ECO:0000313" key="3">
    <source>
        <dbReference type="Proteomes" id="UP001142462"/>
    </source>
</evidence>
<gene>
    <name evidence="2" type="ORF">GCM10017576_00650</name>
</gene>
<feature type="compositionally biased region" description="Acidic residues" evidence="1">
    <location>
        <begin position="1"/>
        <end position="17"/>
    </location>
</feature>
<comment type="caution">
    <text evidence="2">The sequence shown here is derived from an EMBL/GenBank/DDBJ whole genome shotgun (WGS) entry which is preliminary data.</text>
</comment>
<evidence type="ECO:0000256" key="1">
    <source>
        <dbReference type="SAM" id="MobiDB-lite"/>
    </source>
</evidence>
<feature type="region of interest" description="Disordered" evidence="1">
    <location>
        <begin position="1"/>
        <end position="65"/>
    </location>
</feature>
<feature type="compositionally biased region" description="Basic and acidic residues" evidence="1">
    <location>
        <begin position="52"/>
        <end position="65"/>
    </location>
</feature>
<reference evidence="2" key="1">
    <citation type="journal article" date="2014" name="Int. J. Syst. Evol. Microbiol.">
        <title>Complete genome sequence of Corynebacterium casei LMG S-19264T (=DSM 44701T), isolated from a smear-ripened cheese.</title>
        <authorList>
            <consortium name="US DOE Joint Genome Institute (JGI-PGF)"/>
            <person name="Walter F."/>
            <person name="Albersmeier A."/>
            <person name="Kalinowski J."/>
            <person name="Ruckert C."/>
        </authorList>
    </citation>
    <scope>NUCLEOTIDE SEQUENCE</scope>
    <source>
        <strain evidence="2">VKM Ac-1020</strain>
    </source>
</reference>
<reference evidence="2" key="2">
    <citation type="submission" date="2023-01" db="EMBL/GenBank/DDBJ databases">
        <authorList>
            <person name="Sun Q."/>
            <person name="Evtushenko L."/>
        </authorList>
    </citation>
    <scope>NUCLEOTIDE SEQUENCE</scope>
    <source>
        <strain evidence="2">VKM Ac-1020</strain>
    </source>
</reference>
<accession>A0A9W6LV60</accession>
<dbReference type="Proteomes" id="UP001142462">
    <property type="component" value="Unassembled WGS sequence"/>
</dbReference>
<dbReference type="AlphaFoldDB" id="A0A9W6LV60"/>
<feature type="compositionally biased region" description="Basic and acidic residues" evidence="1">
    <location>
        <begin position="18"/>
        <end position="30"/>
    </location>
</feature>
<evidence type="ECO:0000313" key="2">
    <source>
        <dbReference type="EMBL" id="GLJ59936.1"/>
    </source>
</evidence>
<sequence>MRPLEDDEEVGDEDEGQDHEGSDLEPDRDVQAQGLSEGTTVCESLSPVLRTVPDRDPSVEVRDDEQALTGYSPSTIRIPKRPGRMVACETNALSPDT</sequence>
<name>A0A9W6LV60_9MICO</name>
<proteinExistence type="predicted"/>
<feature type="compositionally biased region" description="Polar residues" evidence="1">
    <location>
        <begin position="33"/>
        <end position="43"/>
    </location>
</feature>
<protein>
    <submittedName>
        <fullName evidence="2">Uncharacterized protein</fullName>
    </submittedName>
</protein>
<dbReference type="EMBL" id="BSEJ01000001">
    <property type="protein sequence ID" value="GLJ59936.1"/>
    <property type="molecule type" value="Genomic_DNA"/>
</dbReference>
<keyword evidence="3" id="KW-1185">Reference proteome</keyword>